<evidence type="ECO:0000313" key="1">
    <source>
        <dbReference type="EMBL" id="KAK4745159.1"/>
    </source>
</evidence>
<proteinExistence type="predicted"/>
<gene>
    <name evidence="1" type="ORF">SAY87_011471</name>
</gene>
<accession>A0AAN7GN80</accession>
<dbReference type="Proteomes" id="UP001345219">
    <property type="component" value="Chromosome 9"/>
</dbReference>
<sequence>MSHKKRIKEKKGQRNKLSSCLSLCLQTLSNLPSLARFPHKKPGFIQYQIKTSSPSFHSED</sequence>
<reference evidence="1 2" key="1">
    <citation type="journal article" date="2023" name="Hortic Res">
        <title>Pangenome of water caltrop reveals structural variations and asymmetric subgenome divergence after allopolyploidization.</title>
        <authorList>
            <person name="Zhang X."/>
            <person name="Chen Y."/>
            <person name="Wang L."/>
            <person name="Yuan Y."/>
            <person name="Fang M."/>
            <person name="Shi L."/>
            <person name="Lu R."/>
            <person name="Comes H.P."/>
            <person name="Ma Y."/>
            <person name="Chen Y."/>
            <person name="Huang G."/>
            <person name="Zhou Y."/>
            <person name="Zheng Z."/>
            <person name="Qiu Y."/>
        </authorList>
    </citation>
    <scope>NUCLEOTIDE SEQUENCE [LARGE SCALE GENOMIC DNA]</scope>
    <source>
        <tissue evidence="1">Roots</tissue>
    </source>
</reference>
<name>A0AAN7GN80_9MYRT</name>
<protein>
    <submittedName>
        <fullName evidence="1">Uncharacterized protein</fullName>
    </submittedName>
</protein>
<dbReference type="EMBL" id="JAXIOK010000022">
    <property type="protein sequence ID" value="KAK4745159.1"/>
    <property type="molecule type" value="Genomic_DNA"/>
</dbReference>
<organism evidence="1 2">
    <name type="scientific">Trapa incisa</name>
    <dbReference type="NCBI Taxonomy" id="236973"/>
    <lineage>
        <taxon>Eukaryota</taxon>
        <taxon>Viridiplantae</taxon>
        <taxon>Streptophyta</taxon>
        <taxon>Embryophyta</taxon>
        <taxon>Tracheophyta</taxon>
        <taxon>Spermatophyta</taxon>
        <taxon>Magnoliopsida</taxon>
        <taxon>eudicotyledons</taxon>
        <taxon>Gunneridae</taxon>
        <taxon>Pentapetalae</taxon>
        <taxon>rosids</taxon>
        <taxon>malvids</taxon>
        <taxon>Myrtales</taxon>
        <taxon>Lythraceae</taxon>
        <taxon>Trapa</taxon>
    </lineage>
</organism>
<keyword evidence="2" id="KW-1185">Reference proteome</keyword>
<comment type="caution">
    <text evidence="1">The sequence shown here is derived from an EMBL/GenBank/DDBJ whole genome shotgun (WGS) entry which is preliminary data.</text>
</comment>
<dbReference type="AlphaFoldDB" id="A0AAN7GN80"/>
<evidence type="ECO:0000313" key="2">
    <source>
        <dbReference type="Proteomes" id="UP001345219"/>
    </source>
</evidence>